<protein>
    <submittedName>
        <fullName evidence="1">Uncharacterized protein</fullName>
    </submittedName>
</protein>
<dbReference type="AlphaFoldDB" id="A0A2T3ZZY3"/>
<dbReference type="Proteomes" id="UP000241690">
    <property type="component" value="Unassembled WGS sequence"/>
</dbReference>
<dbReference type="EMBL" id="KZ679688">
    <property type="protein sequence ID" value="PTB50374.1"/>
    <property type="molecule type" value="Genomic_DNA"/>
</dbReference>
<gene>
    <name evidence="1" type="ORF">M431DRAFT_523733</name>
</gene>
<keyword evidence="2" id="KW-1185">Reference proteome</keyword>
<evidence type="ECO:0000313" key="1">
    <source>
        <dbReference type="EMBL" id="PTB50374.1"/>
    </source>
</evidence>
<accession>A0A2T3ZZY3</accession>
<organism evidence="1 2">
    <name type="scientific">Trichoderma harzianum CBS 226.95</name>
    <dbReference type="NCBI Taxonomy" id="983964"/>
    <lineage>
        <taxon>Eukaryota</taxon>
        <taxon>Fungi</taxon>
        <taxon>Dikarya</taxon>
        <taxon>Ascomycota</taxon>
        <taxon>Pezizomycotina</taxon>
        <taxon>Sordariomycetes</taxon>
        <taxon>Hypocreomycetidae</taxon>
        <taxon>Hypocreales</taxon>
        <taxon>Hypocreaceae</taxon>
        <taxon>Trichoderma</taxon>
    </lineage>
</organism>
<name>A0A2T3ZZY3_TRIHA</name>
<sequence length="111" mass="12785">MRRGQIKPCKVLPLDLRPSRRHLLKIRFSRFCLSAHGTALDTRMPLFWLPPASVPFNRTNRPLYSVPCYSLHVKAGAYESSWTIHITAHALFMHLAMRGRRGIQNGMDTGW</sequence>
<dbReference type="RefSeq" id="XP_024770051.1">
    <property type="nucleotide sequence ID" value="XM_024920558.1"/>
</dbReference>
<proteinExistence type="predicted"/>
<evidence type="ECO:0000313" key="2">
    <source>
        <dbReference type="Proteomes" id="UP000241690"/>
    </source>
</evidence>
<dbReference type="GeneID" id="36629127"/>
<reference evidence="1 2" key="1">
    <citation type="submission" date="2016-07" db="EMBL/GenBank/DDBJ databases">
        <title>Multiple horizontal gene transfer events from other fungi enriched the ability of initially mycotrophic Trichoderma (Ascomycota) to feed on dead plant biomass.</title>
        <authorList>
            <consortium name="DOE Joint Genome Institute"/>
            <person name="Aerts A."/>
            <person name="Atanasova L."/>
            <person name="Chenthamara K."/>
            <person name="Zhang J."/>
            <person name="Grujic M."/>
            <person name="Henrissat B."/>
            <person name="Kuo A."/>
            <person name="Salamov A."/>
            <person name="Lipzen A."/>
            <person name="Labutti K."/>
            <person name="Barry K."/>
            <person name="Miao Y."/>
            <person name="Rahimi M.J."/>
            <person name="Shen Q."/>
            <person name="Grigoriev I.V."/>
            <person name="Kubicek C.P."/>
            <person name="Druzhinina I.S."/>
        </authorList>
    </citation>
    <scope>NUCLEOTIDE SEQUENCE [LARGE SCALE GENOMIC DNA]</scope>
    <source>
        <strain evidence="1 2">CBS 226.95</strain>
    </source>
</reference>